<protein>
    <submittedName>
        <fullName evidence="1">Uncharacterized protein</fullName>
    </submittedName>
</protein>
<reference evidence="1 2" key="1">
    <citation type="submission" date="2016-10" db="EMBL/GenBank/DDBJ databases">
        <authorList>
            <person name="de Groot N.N."/>
        </authorList>
    </citation>
    <scope>NUCLEOTIDE SEQUENCE [LARGE SCALE GENOMIC DNA]</scope>
    <source>
        <strain evidence="1 2">DSM 2872</strain>
    </source>
</reference>
<evidence type="ECO:0000313" key="2">
    <source>
        <dbReference type="Proteomes" id="UP000183469"/>
    </source>
</evidence>
<dbReference type="RefSeq" id="WP_074671862.1">
    <property type="nucleotide sequence ID" value="NZ_FNQG01000005.1"/>
</dbReference>
<dbReference type="EMBL" id="FNQG01000005">
    <property type="protein sequence ID" value="SDZ98106.1"/>
    <property type="molecule type" value="Genomic_DNA"/>
</dbReference>
<organism evidence="1 2">
    <name type="scientific">Selenomonas ruminantium</name>
    <dbReference type="NCBI Taxonomy" id="971"/>
    <lineage>
        <taxon>Bacteria</taxon>
        <taxon>Bacillati</taxon>
        <taxon>Bacillota</taxon>
        <taxon>Negativicutes</taxon>
        <taxon>Selenomonadales</taxon>
        <taxon>Selenomonadaceae</taxon>
        <taxon>Selenomonas</taxon>
    </lineage>
</organism>
<proteinExistence type="predicted"/>
<accession>A0A1H3XFH3</accession>
<name>A0A1H3XFH3_SELRU</name>
<evidence type="ECO:0000313" key="1">
    <source>
        <dbReference type="EMBL" id="SDZ98106.1"/>
    </source>
</evidence>
<sequence length="163" mass="19936">MWINKKMADYIKEKIYIDELNVAKMIKKSFWNLKIKSDSGCILLHEIETKNLDWEYIIQEYENKTGFELYENEIYVETYIKTKNLGKKVYVARRMADCLRMRLRKEYPLEKICIILSVSLDKYCDAKIYFCKVRPEEFERYYYSSQEKIDEFENEMIEVLFTK</sequence>
<dbReference type="AlphaFoldDB" id="A0A1H3XFH3"/>
<gene>
    <name evidence="1" type="ORF">SAMN05660648_01481</name>
</gene>
<dbReference type="Proteomes" id="UP000183469">
    <property type="component" value="Unassembled WGS sequence"/>
</dbReference>